<keyword evidence="3" id="KW-1185">Reference proteome</keyword>
<name>A0ABS9W976_9PROT</name>
<dbReference type="EMBL" id="JALBUU010000067">
    <property type="protein sequence ID" value="MCI0755792.1"/>
    <property type="molecule type" value="Genomic_DNA"/>
</dbReference>
<feature type="non-terminal residue" evidence="2">
    <location>
        <position position="1"/>
    </location>
</feature>
<protein>
    <recommendedName>
        <fullName evidence="4">CHRD domain-containing protein</fullName>
    </recommendedName>
</protein>
<proteinExistence type="predicted"/>
<evidence type="ECO:0008006" key="4">
    <source>
        <dbReference type="Google" id="ProtNLM"/>
    </source>
</evidence>
<evidence type="ECO:0000256" key="1">
    <source>
        <dbReference type="SAM" id="MobiDB-lite"/>
    </source>
</evidence>
<accession>A0ABS9W976</accession>
<feature type="non-terminal residue" evidence="2">
    <location>
        <position position="156"/>
    </location>
</feature>
<organism evidence="2 3">
    <name type="scientific">Teichococcus vastitatis</name>
    <dbReference type="NCBI Taxonomy" id="2307076"/>
    <lineage>
        <taxon>Bacteria</taxon>
        <taxon>Pseudomonadati</taxon>
        <taxon>Pseudomonadota</taxon>
        <taxon>Alphaproteobacteria</taxon>
        <taxon>Acetobacterales</taxon>
        <taxon>Roseomonadaceae</taxon>
        <taxon>Roseomonas</taxon>
    </lineage>
</organism>
<dbReference type="RefSeq" id="WP_241793636.1">
    <property type="nucleotide sequence ID" value="NZ_JALBUU010000067.1"/>
</dbReference>
<evidence type="ECO:0000313" key="2">
    <source>
        <dbReference type="EMBL" id="MCI0755792.1"/>
    </source>
</evidence>
<reference evidence="2 3" key="1">
    <citation type="submission" date="2022-03" db="EMBL/GenBank/DDBJ databases">
        <title>Complete genome analysis of Roseomonas KG 17.1 : a prolific producer of plant growth promoters.</title>
        <authorList>
            <person name="Saadouli I."/>
            <person name="Najjari A."/>
            <person name="Mosbah A."/>
            <person name="Ouzari H.I."/>
        </authorList>
    </citation>
    <scope>NUCLEOTIDE SEQUENCE [LARGE SCALE GENOMIC DNA]</scope>
    <source>
        <strain evidence="2 3">KG17-1</strain>
    </source>
</reference>
<gene>
    <name evidence="2" type="ORF">MON41_19175</name>
</gene>
<dbReference type="Proteomes" id="UP001201985">
    <property type="component" value="Unassembled WGS sequence"/>
</dbReference>
<sequence>HIKAEGLEPGQVHVQHIHGFDNDKDAKTPTLAQDDDRDGFVELAEGLDTYGPIQLNLTLNPENSAHDHGADGHDHTGAAVFPTADENGVLRYTETFHFDASDPNAQAIFGGITPLQAKEIVLHGLTLQDGQGTDAGEADGTQGYKDVLPVASGELH</sequence>
<comment type="caution">
    <text evidence="2">The sequence shown here is derived from an EMBL/GenBank/DDBJ whole genome shotgun (WGS) entry which is preliminary data.</text>
</comment>
<feature type="region of interest" description="Disordered" evidence="1">
    <location>
        <begin position="132"/>
        <end position="156"/>
    </location>
</feature>
<evidence type="ECO:0000313" key="3">
    <source>
        <dbReference type="Proteomes" id="UP001201985"/>
    </source>
</evidence>